<accession>A0ABS5XZA8</accession>
<protein>
    <submittedName>
        <fullName evidence="3">Uncharacterized protein</fullName>
    </submittedName>
</protein>
<keyword evidence="2" id="KW-0472">Membrane</keyword>
<comment type="caution">
    <text evidence="3">The sequence shown here is derived from an EMBL/GenBank/DDBJ whole genome shotgun (WGS) entry which is preliminary data.</text>
</comment>
<gene>
    <name evidence="3" type="ORF">J0P97_11195</name>
</gene>
<dbReference type="EMBL" id="JAFLHG010000010">
    <property type="protein sequence ID" value="MBT8798633.1"/>
    <property type="molecule type" value="Genomic_DNA"/>
</dbReference>
<keyword evidence="2" id="KW-1133">Transmembrane helix</keyword>
<dbReference type="RefSeq" id="WP_215487871.1">
    <property type="nucleotide sequence ID" value="NZ_BAAAPJ010000008.1"/>
</dbReference>
<dbReference type="Proteomes" id="UP000740605">
    <property type="component" value="Unassembled WGS sequence"/>
</dbReference>
<evidence type="ECO:0000256" key="2">
    <source>
        <dbReference type="SAM" id="Phobius"/>
    </source>
</evidence>
<feature type="transmembrane region" description="Helical" evidence="2">
    <location>
        <begin position="5"/>
        <end position="25"/>
    </location>
</feature>
<evidence type="ECO:0000313" key="3">
    <source>
        <dbReference type="EMBL" id="MBT8798633.1"/>
    </source>
</evidence>
<evidence type="ECO:0000313" key="4">
    <source>
        <dbReference type="Proteomes" id="UP000740605"/>
    </source>
</evidence>
<feature type="region of interest" description="Disordered" evidence="1">
    <location>
        <begin position="76"/>
        <end position="101"/>
    </location>
</feature>
<organism evidence="3 4">
    <name type="scientific">Microbacterium flavum</name>
    <dbReference type="NCBI Taxonomy" id="415216"/>
    <lineage>
        <taxon>Bacteria</taxon>
        <taxon>Bacillati</taxon>
        <taxon>Actinomycetota</taxon>
        <taxon>Actinomycetes</taxon>
        <taxon>Micrococcales</taxon>
        <taxon>Microbacteriaceae</taxon>
        <taxon>Microbacterium</taxon>
    </lineage>
</organism>
<reference evidence="3 4" key="1">
    <citation type="submission" date="2021-03" db="EMBL/GenBank/DDBJ databases">
        <title>Microbacterium pauli sp. nov., isolated from microfiltered milk.</title>
        <authorList>
            <person name="Bellassi P."/>
            <person name="Fontana A."/>
            <person name="Callegari M.L."/>
            <person name="Lorenzo M."/>
            <person name="Cappa F."/>
        </authorList>
    </citation>
    <scope>NUCLEOTIDE SEQUENCE [LARGE SCALE GENOMIC DNA]</scope>
    <source>
        <strain evidence="3 4">DSM 18909</strain>
    </source>
</reference>
<sequence length="101" mass="11244">MGRPILRTTVIAVVVFGFLLLWASVAFNWPAAQWIVLIGYVLLAILITIGFIRRRRRPRHAASELSASDAYSDIQLGRSPITHYPRDEASTSQIGDPPGDR</sequence>
<evidence type="ECO:0000256" key="1">
    <source>
        <dbReference type="SAM" id="MobiDB-lite"/>
    </source>
</evidence>
<keyword evidence="2" id="KW-0812">Transmembrane</keyword>
<name>A0ABS5XZA8_9MICO</name>
<proteinExistence type="predicted"/>
<keyword evidence="4" id="KW-1185">Reference proteome</keyword>
<feature type="transmembrane region" description="Helical" evidence="2">
    <location>
        <begin position="31"/>
        <end position="52"/>
    </location>
</feature>